<keyword evidence="1 3" id="KW-0560">Oxidoreductase</keyword>
<evidence type="ECO:0000259" key="2">
    <source>
        <dbReference type="Pfam" id="PF01494"/>
    </source>
</evidence>
<dbReference type="Proteomes" id="UP001197247">
    <property type="component" value="Unassembled WGS sequence"/>
</dbReference>
<gene>
    <name evidence="3" type="ORF">KIH74_23070</name>
</gene>
<dbReference type="EC" id="1.14.13.127" evidence="3"/>
<protein>
    <submittedName>
        <fullName evidence="3">Bifunctional 3-(3-hydroxy-phenyl)propionate/3-hydroxycinnamic acid hydroxylase</fullName>
        <ecNumber evidence="3">1.14.13.127</ecNumber>
    </submittedName>
</protein>
<dbReference type="PANTHER" id="PTHR43476:SF3">
    <property type="entry name" value="FAD-BINDING MONOOXYGENASE"/>
    <property type="match status" value="1"/>
</dbReference>
<dbReference type="InterPro" id="IPR050631">
    <property type="entry name" value="PheA/TfdB_FAD_monoxygenase"/>
</dbReference>
<dbReference type="InterPro" id="IPR002938">
    <property type="entry name" value="FAD-bd"/>
</dbReference>
<dbReference type="GO" id="GO:0008688">
    <property type="term" value="F:3-(3-hydroxyphenyl)propionate hydroxylase activity"/>
    <property type="evidence" value="ECO:0007669"/>
    <property type="project" value="UniProtKB-EC"/>
</dbReference>
<reference evidence="3 4" key="1">
    <citation type="submission" date="2021-05" db="EMBL/GenBank/DDBJ databases">
        <title>Kineosporia and Streptomyces sp. nov. two new marine actinobacteria isolated from Coral.</title>
        <authorList>
            <person name="Buangrab K."/>
            <person name="Sutthacheep M."/>
            <person name="Yeemin T."/>
            <person name="Harunari E."/>
            <person name="Igarashi Y."/>
            <person name="Kanchanasin P."/>
            <person name="Tanasupawat S."/>
            <person name="Phongsopitanun W."/>
        </authorList>
    </citation>
    <scope>NUCLEOTIDE SEQUENCE [LARGE SCALE GENOMIC DNA]</scope>
    <source>
        <strain evidence="3 4">J2-2</strain>
    </source>
</reference>
<proteinExistence type="predicted"/>
<dbReference type="Gene3D" id="3.30.70.2450">
    <property type="match status" value="1"/>
</dbReference>
<dbReference type="NCBIfam" id="NF004829">
    <property type="entry name" value="PRK06183.1-3"/>
    <property type="match status" value="1"/>
</dbReference>
<accession>A0ABS5TL63</accession>
<dbReference type="Pfam" id="PF01494">
    <property type="entry name" value="FAD_binding_3"/>
    <property type="match status" value="1"/>
</dbReference>
<dbReference type="PANTHER" id="PTHR43476">
    <property type="entry name" value="3-(3-HYDROXY-PHENYL)PROPIONATE/3-HYDROXYCINNAMIC ACID HYDROXYLASE"/>
    <property type="match status" value="1"/>
</dbReference>
<name>A0ABS5TL63_9ACTN</name>
<evidence type="ECO:0000256" key="1">
    <source>
        <dbReference type="ARBA" id="ARBA00023002"/>
    </source>
</evidence>
<dbReference type="EMBL" id="JAHBAY010000010">
    <property type="protein sequence ID" value="MBT0771842.1"/>
    <property type="molecule type" value="Genomic_DNA"/>
</dbReference>
<organism evidence="3 4">
    <name type="scientific">Kineosporia corallincola</name>
    <dbReference type="NCBI Taxonomy" id="2835133"/>
    <lineage>
        <taxon>Bacteria</taxon>
        <taxon>Bacillati</taxon>
        <taxon>Actinomycetota</taxon>
        <taxon>Actinomycetes</taxon>
        <taxon>Kineosporiales</taxon>
        <taxon>Kineosporiaceae</taxon>
        <taxon>Kineosporia</taxon>
    </lineage>
</organism>
<dbReference type="InterPro" id="IPR036188">
    <property type="entry name" value="FAD/NAD-bd_sf"/>
</dbReference>
<feature type="domain" description="FAD-binding" evidence="2">
    <location>
        <begin position="10"/>
        <end position="354"/>
    </location>
</feature>
<evidence type="ECO:0000313" key="4">
    <source>
        <dbReference type="Proteomes" id="UP001197247"/>
    </source>
</evidence>
<dbReference type="PRINTS" id="PR00420">
    <property type="entry name" value="RNGMNOXGNASE"/>
</dbReference>
<dbReference type="SUPFAM" id="SSF51905">
    <property type="entry name" value="FAD/NAD(P)-binding domain"/>
    <property type="match status" value="1"/>
</dbReference>
<dbReference type="Gene3D" id="3.50.50.60">
    <property type="entry name" value="FAD/NAD(P)-binding domain"/>
    <property type="match status" value="1"/>
</dbReference>
<evidence type="ECO:0000313" key="3">
    <source>
        <dbReference type="EMBL" id="MBT0771842.1"/>
    </source>
</evidence>
<comment type="caution">
    <text evidence="3">The sequence shown here is derived from an EMBL/GenBank/DDBJ whole genome shotgun (WGS) entry which is preliminary data.</text>
</comment>
<sequence length="497" mass="53370">MDAARNDPGEVVVVGAGPVGLVTALLLARHGVRSLVLERHPRPYPLPRAVHLDDECRRILQNVGVADGFARISRPAAGLRLLDARHRTLAEFRRSGADGVHGHPQASLFDQPDLETLLLEAVSRQPRIRLRRGVRVTGVDAGGGVHWCETVGGWPGPENNQRTAGVVRAAAVVGCDGAGGVVRQALGSGLRRLAADQNWFVADLLGDPPVRVWDGVEQICDPARPATYLRVGERRMRWEFRMRPGETVSGLTGRLGELLGPWLPGGVGEREVLRTAHYTFRAVVARRWRRGRVLIAGDAAHLTPPFIGQGLGSGLRDAANLSWKLALVLHGRAGDPLLDSYQAEREPHATALIRLAVLAGAVMGSPAANVLRPAARAPVLGNRLTDRLLAGTSPPLRSGALVPARRPGLVGTLFPQLPLGSTTTDDENRLDDLLGPGFALLTLRDASPARIAGRAGRLGARVIRVPGSGLTVVHRWMTERRCEAVLLRPDRVVLDVT</sequence>
<dbReference type="RefSeq" id="WP_214158212.1">
    <property type="nucleotide sequence ID" value="NZ_JAHBAY010000010.1"/>
</dbReference>
<keyword evidence="4" id="KW-1185">Reference proteome</keyword>